<feature type="domain" description="F-box" evidence="2">
    <location>
        <begin position="45"/>
        <end position="91"/>
    </location>
</feature>
<dbReference type="RefSeq" id="YP_008438306.1">
    <property type="nucleotide sequence ID" value="NC_022098.1"/>
</dbReference>
<dbReference type="GeneID" id="16607019"/>
<dbReference type="InterPro" id="IPR001810">
    <property type="entry name" value="F-box_dom"/>
</dbReference>
<dbReference type="GO" id="GO:0019005">
    <property type="term" value="C:SCF ubiquitin ligase complex"/>
    <property type="evidence" value="ECO:0007669"/>
    <property type="project" value="TreeGrafter"/>
</dbReference>
<dbReference type="Proteomes" id="UP000204584">
    <property type="component" value="Segment"/>
</dbReference>
<sequence length="629" mass="69415">MDDGRHRKRPSSCDDDSAREDRLRARFAMPSGNIVSAQEAREKPSTLLGDLPDEILAHVASHLPLAAVAALGRTSRQMRDICLDDRLWRRFYARDFPPCPEGNKGCLWRMSTTAGEFDPPAYAKSRLDRLLDPAVRESPLVHAANKDPAPDRTQSILEALIGCGVCEMCPHHWRSVIAAKGYRWAYASNAVPPRTFAAYPDLPPCLVGRIPLPGRPLTGDYRGDVERVPSFFDSKWQQHRPQGIGTAVYRFDGVESRLDGNMTRRCVSGEWRDGHVHGHAISWSGRGLCTDPRPPADRSCRYIEGDYHYFEGQHVDGRACGQGALIGADVIRLGVWSADGTCAGQSWRTTGTDIERVASDGKDRLSGIGTTGSSTLSGRETGPGLVRTGDGIVAFCGNIHDGCPTKGQAFDLSGSLIYHGEFGREGIDGEGTLYLANGGVMKSDSWKQTYYSMTYSDTNEAIPCLFGTIIYPNGDKVKCQWIESTYYEYGGMPSPVVYGFRYSRHDAAADVAGLCLSTALGWQVVVPGRHELDHTAQDADGDPPPTTTAALERTHLYALCSGHLGRRRWIADFVFWPQVYPRGFDYTDVDDAIQFVEHMTSRHPQWTPYRGVIYAFYGLQPPPPPSLHP</sequence>
<evidence type="ECO:0000259" key="2">
    <source>
        <dbReference type="PROSITE" id="PS50181"/>
    </source>
</evidence>
<dbReference type="PANTHER" id="PTHR12874">
    <property type="entry name" value="F-BOX ONLY PROTEIN 48-RELATED"/>
    <property type="match status" value="1"/>
</dbReference>
<evidence type="ECO:0000256" key="1">
    <source>
        <dbReference type="SAM" id="MobiDB-lite"/>
    </source>
</evidence>
<dbReference type="PANTHER" id="PTHR12874:SF9">
    <property type="entry name" value="F-BOX ONLY PROTEIN 48"/>
    <property type="match status" value="1"/>
</dbReference>
<dbReference type="Pfam" id="PF12937">
    <property type="entry name" value="F-box-like"/>
    <property type="match status" value="1"/>
</dbReference>
<dbReference type="InterPro" id="IPR036047">
    <property type="entry name" value="F-box-like_dom_sf"/>
</dbReference>
<dbReference type="SUPFAM" id="SSF82185">
    <property type="entry name" value="Histone H3 K4-specific methyltransferase SET7/9 N-terminal domain"/>
    <property type="match status" value="1"/>
</dbReference>
<protein>
    <submittedName>
        <fullName evidence="3">F-box domain containing protein</fullName>
    </submittedName>
</protein>
<dbReference type="PROSITE" id="PS50181">
    <property type="entry name" value="FBOX"/>
    <property type="match status" value="1"/>
</dbReference>
<feature type="compositionally biased region" description="Low complexity" evidence="1">
    <location>
        <begin position="366"/>
        <end position="381"/>
    </location>
</feature>
<dbReference type="SUPFAM" id="SSF81383">
    <property type="entry name" value="F-box domain"/>
    <property type="match status" value="1"/>
</dbReference>
<evidence type="ECO:0000313" key="4">
    <source>
        <dbReference type="Proteomes" id="UP000204584"/>
    </source>
</evidence>
<keyword evidence="4" id="KW-1185">Reference proteome</keyword>
<feature type="region of interest" description="Disordered" evidence="1">
    <location>
        <begin position="362"/>
        <end position="381"/>
    </location>
</feature>
<name>S4W3J6_9VIRU</name>
<dbReference type="EMBL" id="KC977571">
    <property type="protein sequence ID" value="AGO85232.1"/>
    <property type="molecule type" value="Genomic_DNA"/>
</dbReference>
<proteinExistence type="predicted"/>
<dbReference type="Gene3D" id="1.20.1280.50">
    <property type="match status" value="1"/>
</dbReference>
<accession>S4W3J6</accession>
<gene>
    <name evidence="3" type="ORF">psal_cds_1039</name>
</gene>
<reference evidence="3 4" key="1">
    <citation type="journal article" date="2013" name="Science">
        <title>Pandoraviruses: amoeba viruses with genomes up to 2.5 Mb reaching that of parasitic eukaryotes.</title>
        <authorList>
            <person name="Philippe N."/>
            <person name="Legendre M."/>
            <person name="Doutre G."/>
            <person name="Coute Y."/>
            <person name="Poirot O."/>
            <person name="Lescot M."/>
            <person name="Arslan D."/>
            <person name="Seltzer V."/>
            <person name="Bertaux L."/>
            <person name="Bruley C."/>
            <person name="Garin J."/>
            <person name="Claverie J.M."/>
            <person name="Abergel C."/>
        </authorList>
    </citation>
    <scope>NUCLEOTIDE SEQUENCE [LARGE SCALE GENOMIC DNA]</scope>
</reference>
<dbReference type="GO" id="GO:0031146">
    <property type="term" value="P:SCF-dependent proteasomal ubiquitin-dependent protein catabolic process"/>
    <property type="evidence" value="ECO:0007669"/>
    <property type="project" value="TreeGrafter"/>
</dbReference>
<organism evidence="3 4">
    <name type="scientific">Pandoravirus salinus</name>
    <dbReference type="NCBI Taxonomy" id="1349410"/>
    <lineage>
        <taxon>Viruses</taxon>
        <taxon>Pandoravirus</taxon>
    </lineage>
</organism>
<dbReference type="SMART" id="SM00256">
    <property type="entry name" value="FBOX"/>
    <property type="match status" value="1"/>
</dbReference>
<evidence type="ECO:0000313" key="3">
    <source>
        <dbReference type="EMBL" id="AGO85232.1"/>
    </source>
</evidence>
<dbReference type="KEGG" id="vg:16607019"/>